<accession>A0A9X1LDB3</accession>
<name>A0A9X1LDB3_9PROT</name>
<comment type="function">
    <text evidence="7">Catalyzes the oxidation of glucose 6-phosphate to 6-phosphogluconolactone.</text>
</comment>
<dbReference type="NCBIfam" id="NF009492">
    <property type="entry name" value="PRK12853.1-3"/>
    <property type="match status" value="1"/>
</dbReference>
<dbReference type="Gene3D" id="3.30.360.10">
    <property type="entry name" value="Dihydrodipicolinate Reductase, domain 2"/>
    <property type="match status" value="1"/>
</dbReference>
<evidence type="ECO:0000256" key="6">
    <source>
        <dbReference type="ARBA" id="ARBA00023277"/>
    </source>
</evidence>
<dbReference type="SUPFAM" id="SSF55347">
    <property type="entry name" value="Glyceraldehyde-3-phosphate dehydrogenase-like, C-terminal domain"/>
    <property type="match status" value="1"/>
</dbReference>
<keyword evidence="4 7" id="KW-0521">NADP</keyword>
<feature type="domain" description="Glucose-6-phosphate dehydrogenase NAD-binding" evidence="8">
    <location>
        <begin position="21"/>
        <end position="205"/>
    </location>
</feature>
<evidence type="ECO:0000259" key="8">
    <source>
        <dbReference type="Pfam" id="PF00479"/>
    </source>
</evidence>
<dbReference type="HAMAP" id="MF_00966">
    <property type="entry name" value="G6PD"/>
    <property type="match status" value="1"/>
</dbReference>
<feature type="active site" description="Proton acceptor" evidence="7">
    <location>
        <position position="258"/>
    </location>
</feature>
<gene>
    <name evidence="7 10" type="primary">zwf</name>
    <name evidence="10" type="ORF">LHA35_24625</name>
</gene>
<dbReference type="InterPro" id="IPR036291">
    <property type="entry name" value="NAD(P)-bd_dom_sf"/>
</dbReference>
<dbReference type="GO" id="GO:0006006">
    <property type="term" value="P:glucose metabolic process"/>
    <property type="evidence" value="ECO:0007669"/>
    <property type="project" value="UniProtKB-KW"/>
</dbReference>
<evidence type="ECO:0000259" key="9">
    <source>
        <dbReference type="Pfam" id="PF02781"/>
    </source>
</evidence>
<evidence type="ECO:0000256" key="5">
    <source>
        <dbReference type="ARBA" id="ARBA00023002"/>
    </source>
</evidence>
<dbReference type="PIRSF" id="PIRSF000110">
    <property type="entry name" value="G6PD"/>
    <property type="match status" value="1"/>
</dbReference>
<evidence type="ECO:0000313" key="10">
    <source>
        <dbReference type="EMBL" id="MCB4824918.1"/>
    </source>
</evidence>
<dbReference type="GO" id="GO:0004345">
    <property type="term" value="F:glucose-6-phosphate dehydrogenase activity"/>
    <property type="evidence" value="ECO:0007669"/>
    <property type="project" value="UniProtKB-UniRule"/>
</dbReference>
<dbReference type="AlphaFoldDB" id="A0A9X1LDB3"/>
<feature type="binding site" evidence="7">
    <location>
        <begin position="99"/>
        <end position="100"/>
    </location>
    <ligand>
        <name>NADP(+)</name>
        <dbReference type="ChEBI" id="CHEBI:58349"/>
    </ligand>
</feature>
<dbReference type="PRINTS" id="PR00079">
    <property type="entry name" value="G6PDHDRGNASE"/>
</dbReference>
<dbReference type="Proteomes" id="UP001139311">
    <property type="component" value="Unassembled WGS sequence"/>
</dbReference>
<feature type="binding site" evidence="7">
    <location>
        <position position="253"/>
    </location>
    <ligand>
        <name>substrate</name>
    </ligand>
</feature>
<evidence type="ECO:0000256" key="4">
    <source>
        <dbReference type="ARBA" id="ARBA00022857"/>
    </source>
</evidence>
<feature type="domain" description="Glucose-6-phosphate dehydrogenase C-terminal" evidence="9">
    <location>
        <begin position="207"/>
        <end position="505"/>
    </location>
</feature>
<dbReference type="Gene3D" id="3.40.50.720">
    <property type="entry name" value="NAD(P)-binding Rossmann-like Domain"/>
    <property type="match status" value="1"/>
</dbReference>
<dbReference type="PANTHER" id="PTHR23429:SF0">
    <property type="entry name" value="GLUCOSE-6-PHOSPHATE 1-DEHYDROGENASE"/>
    <property type="match status" value="1"/>
</dbReference>
<comment type="caution">
    <text evidence="10">The sequence shown here is derived from an EMBL/GenBank/DDBJ whole genome shotgun (WGS) entry which is preliminary data.</text>
</comment>
<dbReference type="GO" id="GO:0005829">
    <property type="term" value="C:cytosol"/>
    <property type="evidence" value="ECO:0007669"/>
    <property type="project" value="TreeGrafter"/>
</dbReference>
<feature type="binding site" evidence="7">
    <location>
        <position position="58"/>
    </location>
    <ligand>
        <name>NADP(+)</name>
        <dbReference type="ChEBI" id="CHEBI:58349"/>
    </ligand>
</feature>
<feature type="binding site" evidence="7">
    <location>
        <position position="200"/>
    </location>
    <ligand>
        <name>substrate</name>
    </ligand>
</feature>
<dbReference type="Pfam" id="PF00479">
    <property type="entry name" value="G6PD_N"/>
    <property type="match status" value="1"/>
</dbReference>
<comment type="similarity">
    <text evidence="2 7">Belongs to the glucose-6-phosphate dehydrogenase family.</text>
</comment>
<evidence type="ECO:0000256" key="1">
    <source>
        <dbReference type="ARBA" id="ARBA00004937"/>
    </source>
</evidence>
<dbReference type="RefSeq" id="WP_226613506.1">
    <property type="nucleotide sequence ID" value="NZ_JAJAQI010000057.1"/>
</dbReference>
<keyword evidence="5 7" id="KW-0560">Oxidoreductase</keyword>
<dbReference type="InterPro" id="IPR001282">
    <property type="entry name" value="G6P_DH"/>
</dbReference>
<comment type="catalytic activity">
    <reaction evidence="7">
        <text>D-glucose 6-phosphate + NADP(+) = 6-phospho-D-glucono-1,5-lactone + NADPH + H(+)</text>
        <dbReference type="Rhea" id="RHEA:15841"/>
        <dbReference type="ChEBI" id="CHEBI:15378"/>
        <dbReference type="ChEBI" id="CHEBI:57783"/>
        <dbReference type="ChEBI" id="CHEBI:57955"/>
        <dbReference type="ChEBI" id="CHEBI:58349"/>
        <dbReference type="ChEBI" id="CHEBI:61548"/>
        <dbReference type="EC" id="1.1.1.49"/>
    </reaction>
</comment>
<keyword evidence="11" id="KW-1185">Reference proteome</keyword>
<feature type="binding site" evidence="7">
    <location>
        <position position="234"/>
    </location>
    <ligand>
        <name>substrate</name>
    </ligand>
</feature>
<dbReference type="InterPro" id="IPR022675">
    <property type="entry name" value="G6P_DH_C"/>
</dbReference>
<dbReference type="PROSITE" id="PS00069">
    <property type="entry name" value="G6P_DEHYDROGENASE"/>
    <property type="match status" value="1"/>
</dbReference>
<feature type="binding site" evidence="7">
    <location>
        <position position="196"/>
    </location>
    <ligand>
        <name>substrate</name>
    </ligand>
</feature>
<dbReference type="GO" id="GO:0009051">
    <property type="term" value="P:pentose-phosphate shunt, oxidative branch"/>
    <property type="evidence" value="ECO:0007669"/>
    <property type="project" value="TreeGrafter"/>
</dbReference>
<reference evidence="10" key="1">
    <citation type="submission" date="2021-10" db="EMBL/GenBank/DDBJ databases">
        <title>Roseicella aerolatum sp. nov., isolated from aerosols of e-waste dismantling site.</title>
        <authorList>
            <person name="Qin T."/>
        </authorList>
    </citation>
    <scope>NUCLEOTIDE SEQUENCE</scope>
    <source>
        <strain evidence="10">GB24</strain>
    </source>
</reference>
<comment type="caution">
    <text evidence="7">Lacks conserved residue(s) required for the propagation of feature annotation.</text>
</comment>
<feature type="binding site" evidence="7">
    <location>
        <position position="358"/>
    </location>
    <ligand>
        <name>substrate</name>
    </ligand>
</feature>
<dbReference type="NCBIfam" id="TIGR00871">
    <property type="entry name" value="zwf"/>
    <property type="match status" value="1"/>
</dbReference>
<keyword evidence="6 7" id="KW-0119">Carbohydrate metabolism</keyword>
<evidence type="ECO:0000256" key="7">
    <source>
        <dbReference type="HAMAP-Rule" id="MF_00966"/>
    </source>
</evidence>
<keyword evidence="3 7" id="KW-0313">Glucose metabolism</keyword>
<dbReference type="GO" id="GO:0050661">
    <property type="term" value="F:NADP binding"/>
    <property type="evidence" value="ECO:0007669"/>
    <property type="project" value="UniProtKB-UniRule"/>
</dbReference>
<dbReference type="EC" id="1.1.1.49" evidence="7"/>
<proteinExistence type="inferred from homology"/>
<dbReference type="PANTHER" id="PTHR23429">
    <property type="entry name" value="GLUCOSE-6-PHOSPHATE 1-DEHYDROGENASE G6PD"/>
    <property type="match status" value="1"/>
</dbReference>
<dbReference type="SUPFAM" id="SSF51735">
    <property type="entry name" value="NAD(P)-binding Rossmann-fold domains"/>
    <property type="match status" value="1"/>
</dbReference>
<sequence length="508" mass="55796">MSEPPSAPPRRGGPPEPCALVLFGAGGDLTRRLIVPSLHNLARAGLLPEGFALVGVARAEMDDDGFRHAMREAAQASAAVPDEAAWERLARGMRYLRGDITDPGLYAQLGRQLEEVERAGATGGNRLFYLAVADHLFATVVGRLGAAGLVREAAGGAPWRRVVIEKPFGHDLPSARALDREVLSVLSERQIFRMDHFLGKETVQNIMVLRFANGLFEPIWNRDHIDHVQITVAEAVGVEHRAAFYERTGALRDMVPNHVFQLLALTAMEPPNSFDADAVRTEKAKALDAIRPLTPEDVARNVVRGQYGTGTLQGAAVTAYRGEPGVAGRSGTETFVAMRLMLDNWRWAGVPFYLRTGKRLAARRSEIAVRFRQAPFALFRGTPAERLTSNFLVLHIQPDEGISLQFNAKVPGPQLHIDGVRMDFRYRDWFDAAPSTGYETLLHDVMAGDGTLFQRADTIEAGWRVVQPILDAWRDGGGAPAPYEAGGQGPEAAEELLARDGRRWRPVR</sequence>
<organism evidence="10 11">
    <name type="scientific">Roseicella aerolata</name>
    <dbReference type="NCBI Taxonomy" id="2883479"/>
    <lineage>
        <taxon>Bacteria</taxon>
        <taxon>Pseudomonadati</taxon>
        <taxon>Pseudomonadota</taxon>
        <taxon>Alphaproteobacteria</taxon>
        <taxon>Acetobacterales</taxon>
        <taxon>Roseomonadaceae</taxon>
        <taxon>Roseicella</taxon>
    </lineage>
</organism>
<dbReference type="InterPro" id="IPR022674">
    <property type="entry name" value="G6P_DH_NAD-bd"/>
</dbReference>
<dbReference type="Pfam" id="PF02781">
    <property type="entry name" value="G6PD_C"/>
    <property type="match status" value="1"/>
</dbReference>
<dbReference type="EMBL" id="JAJAQI010000057">
    <property type="protein sequence ID" value="MCB4824918.1"/>
    <property type="molecule type" value="Genomic_DNA"/>
</dbReference>
<evidence type="ECO:0000256" key="2">
    <source>
        <dbReference type="ARBA" id="ARBA00009975"/>
    </source>
</evidence>
<dbReference type="InterPro" id="IPR019796">
    <property type="entry name" value="G6P_DH_AS"/>
</dbReference>
<evidence type="ECO:0000256" key="3">
    <source>
        <dbReference type="ARBA" id="ARBA00022526"/>
    </source>
</evidence>
<evidence type="ECO:0000313" key="11">
    <source>
        <dbReference type="Proteomes" id="UP001139311"/>
    </source>
</evidence>
<protein>
    <recommendedName>
        <fullName evidence="7">Glucose-6-phosphate 1-dehydrogenase</fullName>
        <shortName evidence="7">G6PD</shortName>
        <ecNumber evidence="7">1.1.1.49</ecNumber>
    </recommendedName>
</protein>
<comment type="pathway">
    <text evidence="1 7">Carbohydrate degradation; pentose phosphate pathway; D-ribulose 5-phosphate from D-glucose 6-phosphate (oxidative stage): step 1/3.</text>
</comment>
<feature type="binding site" evidence="7">
    <location>
        <position position="166"/>
    </location>
    <ligand>
        <name>NADP(+)</name>
        <dbReference type="ChEBI" id="CHEBI:58349"/>
    </ligand>
</feature>